<sequence length="124" mass="13827">MSKAAPLSIESLLQKQKEEKEAAAKPKFLSKEERAKIAIAKRSQEIREERERAEQARKDREELEREAGQLRQQDRGDSRVWQMTTGTTVIVTETKGATDMDTDDGITATATGEATTDERSACTA</sequence>
<reference evidence="2 3" key="1">
    <citation type="submission" date="2019-02" db="EMBL/GenBank/DDBJ databases">
        <title>Genome sequencing of the rare red list fungi Hericium alpestre (H. flagellum).</title>
        <authorList>
            <person name="Buettner E."/>
            <person name="Kellner H."/>
        </authorList>
    </citation>
    <scope>NUCLEOTIDE SEQUENCE [LARGE SCALE GENOMIC DNA]</scope>
    <source>
        <strain evidence="2 3">DSM 108284</strain>
    </source>
</reference>
<dbReference type="EMBL" id="SFCI01000063">
    <property type="protein sequence ID" value="TFY82977.1"/>
    <property type="molecule type" value="Genomic_DNA"/>
</dbReference>
<keyword evidence="3" id="KW-1185">Reference proteome</keyword>
<feature type="compositionally biased region" description="Basic and acidic residues" evidence="1">
    <location>
        <begin position="42"/>
        <end position="78"/>
    </location>
</feature>
<evidence type="ECO:0000313" key="3">
    <source>
        <dbReference type="Proteomes" id="UP000298061"/>
    </source>
</evidence>
<dbReference type="Proteomes" id="UP000298061">
    <property type="component" value="Unassembled WGS sequence"/>
</dbReference>
<dbReference type="AlphaFoldDB" id="A0A4Z0A9G2"/>
<protein>
    <submittedName>
        <fullName evidence="2">Uncharacterized protein</fullName>
    </submittedName>
</protein>
<organism evidence="2 3">
    <name type="scientific">Hericium alpestre</name>
    <dbReference type="NCBI Taxonomy" id="135208"/>
    <lineage>
        <taxon>Eukaryota</taxon>
        <taxon>Fungi</taxon>
        <taxon>Dikarya</taxon>
        <taxon>Basidiomycota</taxon>
        <taxon>Agaricomycotina</taxon>
        <taxon>Agaricomycetes</taxon>
        <taxon>Russulales</taxon>
        <taxon>Hericiaceae</taxon>
        <taxon>Hericium</taxon>
    </lineage>
</organism>
<proteinExistence type="predicted"/>
<evidence type="ECO:0000256" key="1">
    <source>
        <dbReference type="SAM" id="MobiDB-lite"/>
    </source>
</evidence>
<comment type="caution">
    <text evidence="2">The sequence shown here is derived from an EMBL/GenBank/DDBJ whole genome shotgun (WGS) entry which is preliminary data.</text>
</comment>
<accession>A0A4Z0A9G2</accession>
<name>A0A4Z0A9G2_9AGAM</name>
<gene>
    <name evidence="2" type="ORF">EWM64_g1040</name>
</gene>
<feature type="compositionally biased region" description="Low complexity" evidence="1">
    <location>
        <begin position="84"/>
        <end position="114"/>
    </location>
</feature>
<evidence type="ECO:0000313" key="2">
    <source>
        <dbReference type="EMBL" id="TFY82977.1"/>
    </source>
</evidence>
<feature type="region of interest" description="Disordered" evidence="1">
    <location>
        <begin position="42"/>
        <end position="124"/>
    </location>
</feature>
<dbReference type="STRING" id="135208.A0A4Z0A9G2"/>